<evidence type="ECO:0000256" key="1">
    <source>
        <dbReference type="SAM" id="MobiDB-lite"/>
    </source>
</evidence>
<dbReference type="EMBL" id="JABWMH010000003">
    <property type="protein sequence ID" value="NVD28544.1"/>
    <property type="molecule type" value="Genomic_DNA"/>
</dbReference>
<dbReference type="Proteomes" id="UP000652427">
    <property type="component" value="Unassembled WGS sequence"/>
</dbReference>
<evidence type="ECO:0000313" key="2">
    <source>
        <dbReference type="EMBL" id="NVD28544.1"/>
    </source>
</evidence>
<gene>
    <name evidence="2" type="ORF">HUO14_11580</name>
</gene>
<accession>A0ABX2N4D6</accession>
<reference evidence="2 3" key="1">
    <citation type="submission" date="2020-06" db="EMBL/GenBank/DDBJ databases">
        <authorList>
            <person name="Kim S.-J."/>
            <person name="Park S.-J."/>
        </authorList>
    </citation>
    <scope>NUCLEOTIDE SEQUENCE [LARGE SCALE GENOMIC DNA]</scope>
    <source>
        <strain evidence="2 3">SW-151</strain>
    </source>
</reference>
<feature type="region of interest" description="Disordered" evidence="1">
    <location>
        <begin position="102"/>
        <end position="122"/>
    </location>
</feature>
<name>A0ABX2N4D6_9SPHN</name>
<keyword evidence="3" id="KW-1185">Reference proteome</keyword>
<proteinExistence type="predicted"/>
<sequence length="122" mass="13030">MLNQRIEAARPIAKKINEVEKSLNLTMIQMGELMSSIAAARMAPGTRFSLTAGMDASEKLIAAAARTARSYREVVEAHGHLVEDRDDAGLRTIGLGDVGKCPPNQASAADEKLSPLRVVESA</sequence>
<dbReference type="RefSeq" id="WP_176279979.1">
    <property type="nucleotide sequence ID" value="NZ_JABWMH010000003.1"/>
</dbReference>
<protein>
    <submittedName>
        <fullName evidence="2">Uncharacterized protein</fullName>
    </submittedName>
</protein>
<organism evidence="2 3">
    <name type="scientific">Parasphingorhabdus flavimaris</name>
    <dbReference type="NCBI Taxonomy" id="266812"/>
    <lineage>
        <taxon>Bacteria</taxon>
        <taxon>Pseudomonadati</taxon>
        <taxon>Pseudomonadota</taxon>
        <taxon>Alphaproteobacteria</taxon>
        <taxon>Sphingomonadales</taxon>
        <taxon>Sphingomonadaceae</taxon>
        <taxon>Parasphingorhabdus</taxon>
    </lineage>
</organism>
<comment type="caution">
    <text evidence="2">The sequence shown here is derived from an EMBL/GenBank/DDBJ whole genome shotgun (WGS) entry which is preliminary data.</text>
</comment>
<evidence type="ECO:0000313" key="3">
    <source>
        <dbReference type="Proteomes" id="UP000652427"/>
    </source>
</evidence>